<sequence>MTSVREFGRSLTQPLGAPAGHLEAYIEVPFLLGERTLYPDGLVRVSRGQRSWTALVEV</sequence>
<protein>
    <submittedName>
        <fullName evidence="1">Uncharacterized protein</fullName>
    </submittedName>
</protein>
<evidence type="ECO:0000313" key="1">
    <source>
        <dbReference type="EMBL" id="CAA9395823.1"/>
    </source>
</evidence>
<proteinExistence type="predicted"/>
<gene>
    <name evidence="1" type="ORF">AVDCRST_MAG66-1152</name>
</gene>
<dbReference type="EMBL" id="CADCUS010000170">
    <property type="protein sequence ID" value="CAA9395823.1"/>
    <property type="molecule type" value="Genomic_DNA"/>
</dbReference>
<name>A0A6J4NR61_9PSEU</name>
<accession>A0A6J4NR61</accession>
<organism evidence="1">
    <name type="scientific">uncultured Pseudonocardia sp</name>
    <dbReference type="NCBI Taxonomy" id="211455"/>
    <lineage>
        <taxon>Bacteria</taxon>
        <taxon>Bacillati</taxon>
        <taxon>Actinomycetota</taxon>
        <taxon>Actinomycetes</taxon>
        <taxon>Pseudonocardiales</taxon>
        <taxon>Pseudonocardiaceae</taxon>
        <taxon>Pseudonocardia</taxon>
        <taxon>environmental samples</taxon>
    </lineage>
</organism>
<reference evidence="1" key="1">
    <citation type="submission" date="2020-02" db="EMBL/GenBank/DDBJ databases">
        <authorList>
            <person name="Meier V. D."/>
        </authorList>
    </citation>
    <scope>NUCLEOTIDE SEQUENCE</scope>
    <source>
        <strain evidence="1">AVDCRST_MAG66</strain>
    </source>
</reference>
<dbReference type="AlphaFoldDB" id="A0A6J4NR61"/>